<accession>A0A7X1AZM6</accession>
<keyword evidence="2" id="KW-1185">Reference proteome</keyword>
<comment type="caution">
    <text evidence="1">The sequence shown here is derived from an EMBL/GenBank/DDBJ whole genome shotgun (WGS) entry which is preliminary data.</text>
</comment>
<organism evidence="1 2">
    <name type="scientific">Puniceicoccus vermicola</name>
    <dbReference type="NCBI Taxonomy" id="388746"/>
    <lineage>
        <taxon>Bacteria</taxon>
        <taxon>Pseudomonadati</taxon>
        <taxon>Verrucomicrobiota</taxon>
        <taxon>Opitutia</taxon>
        <taxon>Puniceicoccales</taxon>
        <taxon>Puniceicoccaceae</taxon>
        <taxon>Puniceicoccus</taxon>
    </lineage>
</organism>
<dbReference type="RefSeq" id="WP_185693582.1">
    <property type="nucleotide sequence ID" value="NZ_JACHVA010000105.1"/>
</dbReference>
<evidence type="ECO:0000313" key="1">
    <source>
        <dbReference type="EMBL" id="MBC2602918.1"/>
    </source>
</evidence>
<reference evidence="1 2" key="1">
    <citation type="submission" date="2020-07" db="EMBL/GenBank/DDBJ databases">
        <authorList>
            <person name="Feng X."/>
        </authorList>
    </citation>
    <scope>NUCLEOTIDE SEQUENCE [LARGE SCALE GENOMIC DNA]</scope>
    <source>
        <strain evidence="1 2">JCM14086</strain>
    </source>
</reference>
<sequence length="88" mass="10147">MVENELIGLGLKDDRIDSIGRCGDVYIVINVKKDLSRENAVFIAEYIFDNDVISNSGLVYLNFYKNGDFMFQLFQMGKKWVESGSEFY</sequence>
<proteinExistence type="predicted"/>
<dbReference type="AlphaFoldDB" id="A0A7X1AZM6"/>
<name>A0A7X1AZM6_9BACT</name>
<dbReference type="Proteomes" id="UP000525652">
    <property type="component" value="Unassembled WGS sequence"/>
</dbReference>
<protein>
    <submittedName>
        <fullName evidence="1">Uncharacterized protein</fullName>
    </submittedName>
</protein>
<gene>
    <name evidence="1" type="ORF">H5P30_14135</name>
</gene>
<evidence type="ECO:0000313" key="2">
    <source>
        <dbReference type="Proteomes" id="UP000525652"/>
    </source>
</evidence>
<dbReference type="EMBL" id="JACHVA010000105">
    <property type="protein sequence ID" value="MBC2602918.1"/>
    <property type="molecule type" value="Genomic_DNA"/>
</dbReference>